<dbReference type="PROSITE" id="PS50878">
    <property type="entry name" value="RT_POL"/>
    <property type="match status" value="1"/>
</dbReference>
<gene>
    <name evidence="2" type="primary">Acey_s0002.g1027</name>
    <name evidence="2" type="ORF">Y032_0002g1027</name>
</gene>
<dbReference type="SUPFAM" id="SSF56672">
    <property type="entry name" value="DNA/RNA polymerases"/>
    <property type="match status" value="1"/>
</dbReference>
<name>A0A016VZ35_9BILA</name>
<accession>A0A016VZ35</accession>
<evidence type="ECO:0000313" key="3">
    <source>
        <dbReference type="Proteomes" id="UP000024635"/>
    </source>
</evidence>
<reference evidence="3" key="1">
    <citation type="journal article" date="2015" name="Nat. Genet.">
        <title>The genome and transcriptome of the zoonotic hookworm Ancylostoma ceylanicum identify infection-specific gene families.</title>
        <authorList>
            <person name="Schwarz E.M."/>
            <person name="Hu Y."/>
            <person name="Antoshechkin I."/>
            <person name="Miller M.M."/>
            <person name="Sternberg P.W."/>
            <person name="Aroian R.V."/>
        </authorList>
    </citation>
    <scope>NUCLEOTIDE SEQUENCE</scope>
    <source>
        <strain evidence="3">HY135</strain>
    </source>
</reference>
<comment type="caution">
    <text evidence="2">The sequence shown here is derived from an EMBL/GenBank/DDBJ whole genome shotgun (WGS) entry which is preliminary data.</text>
</comment>
<dbReference type="CDD" id="cd01650">
    <property type="entry name" value="RT_nLTR_like"/>
    <property type="match status" value="1"/>
</dbReference>
<dbReference type="PANTHER" id="PTHR47027:SF20">
    <property type="entry name" value="REVERSE TRANSCRIPTASE-LIKE PROTEIN WITH RNA-DIRECTED DNA POLYMERASE DOMAIN"/>
    <property type="match status" value="1"/>
</dbReference>
<dbReference type="AlphaFoldDB" id="A0A016VZ35"/>
<dbReference type="InterPro" id="IPR043502">
    <property type="entry name" value="DNA/RNA_pol_sf"/>
</dbReference>
<protein>
    <recommendedName>
        <fullName evidence="1">Reverse transcriptase domain-containing protein</fullName>
    </recommendedName>
</protein>
<dbReference type="OrthoDB" id="5860136at2759"/>
<dbReference type="InterPro" id="IPR000477">
    <property type="entry name" value="RT_dom"/>
</dbReference>
<dbReference type="Proteomes" id="UP000024635">
    <property type="component" value="Unassembled WGS sequence"/>
</dbReference>
<keyword evidence="3" id="KW-1185">Reference proteome</keyword>
<dbReference type="EMBL" id="JARK01001338">
    <property type="protein sequence ID" value="EYC32660.1"/>
    <property type="molecule type" value="Genomic_DNA"/>
</dbReference>
<feature type="domain" description="Reverse transcriptase" evidence="1">
    <location>
        <begin position="1"/>
        <end position="206"/>
    </location>
</feature>
<evidence type="ECO:0000313" key="2">
    <source>
        <dbReference type="EMBL" id="EYC32660.1"/>
    </source>
</evidence>
<dbReference type="Pfam" id="PF00078">
    <property type="entry name" value="RVT_1"/>
    <property type="match status" value="1"/>
</dbReference>
<sequence>MTRIRRTLDEAQPVEQAGFQRNFSTLDHKITCCRLIEVAREYQEPLVLTFIDYKKAFDSMEPAKVWKAQEVQGAEARYTKVLTEWYSGCTTVFRPFLNDIKVSVETGVRQEDPASPNSFSACLESVIRNCDWDTFGVLIDGERLNHLRFADDIVLIPSSADDASEMLRRLDEEGSKAGLTLNMTKTKVMRSAFSSQQPLLLQGVLLEDVSEYVCLGRLLNMENDIKPEIARRGTAGWAAYNSIKSVLKDTKDQELRADLFNSTVLPALCYASETWALTKIAETQLCSTQISI</sequence>
<proteinExistence type="predicted"/>
<organism evidence="2 3">
    <name type="scientific">Ancylostoma ceylanicum</name>
    <dbReference type="NCBI Taxonomy" id="53326"/>
    <lineage>
        <taxon>Eukaryota</taxon>
        <taxon>Metazoa</taxon>
        <taxon>Ecdysozoa</taxon>
        <taxon>Nematoda</taxon>
        <taxon>Chromadorea</taxon>
        <taxon>Rhabditida</taxon>
        <taxon>Rhabditina</taxon>
        <taxon>Rhabditomorpha</taxon>
        <taxon>Strongyloidea</taxon>
        <taxon>Ancylostomatidae</taxon>
        <taxon>Ancylostomatinae</taxon>
        <taxon>Ancylostoma</taxon>
    </lineage>
</organism>
<evidence type="ECO:0000259" key="1">
    <source>
        <dbReference type="PROSITE" id="PS50878"/>
    </source>
</evidence>
<dbReference type="PANTHER" id="PTHR47027">
    <property type="entry name" value="REVERSE TRANSCRIPTASE DOMAIN-CONTAINING PROTEIN"/>
    <property type="match status" value="1"/>
</dbReference>